<dbReference type="InterPro" id="IPR023214">
    <property type="entry name" value="HAD_sf"/>
</dbReference>
<reference evidence="1 2" key="1">
    <citation type="submission" date="2018-09" db="EMBL/GenBank/DDBJ databases">
        <title>YIM PH21274 draft genome.</title>
        <authorList>
            <person name="Miao C."/>
        </authorList>
    </citation>
    <scope>NUCLEOTIDE SEQUENCE [LARGE SCALE GENOMIC DNA]</scope>
    <source>
        <strain evidence="1 2">YIM PH 21724</strain>
    </source>
</reference>
<organism evidence="1 2">
    <name type="scientific">Nocardia panacis</name>
    <dbReference type="NCBI Taxonomy" id="2340916"/>
    <lineage>
        <taxon>Bacteria</taxon>
        <taxon>Bacillati</taxon>
        <taxon>Actinomycetota</taxon>
        <taxon>Actinomycetes</taxon>
        <taxon>Mycobacteriales</taxon>
        <taxon>Nocardiaceae</taxon>
        <taxon>Nocardia</taxon>
    </lineage>
</organism>
<comment type="caution">
    <text evidence="1">The sequence shown here is derived from an EMBL/GenBank/DDBJ whole genome shotgun (WGS) entry which is preliminary data.</text>
</comment>
<evidence type="ECO:0008006" key="3">
    <source>
        <dbReference type="Google" id="ProtNLM"/>
    </source>
</evidence>
<dbReference type="Proteomes" id="UP000266677">
    <property type="component" value="Unassembled WGS sequence"/>
</dbReference>
<dbReference type="Gene3D" id="3.40.50.1000">
    <property type="entry name" value="HAD superfamily/HAD-like"/>
    <property type="match status" value="1"/>
</dbReference>
<proteinExistence type="predicted"/>
<dbReference type="Pfam" id="PF05141">
    <property type="entry name" value="DIT1_PvcA"/>
    <property type="match status" value="1"/>
</dbReference>
<name>A0A3A4L6P6_9NOCA</name>
<sequence length="925" mass="101547">MLSVDPVLRLYCALDATFPDSPSPCHPAYPGGTLAVALDAVPWSHTVEHRPALDQSAYSHVMDRVALPLVRVFRTLLDRYGLVAVDGALAVELSSDLALTGRVVLRDQAGVGRLSEASDDEKANQALVARGVRVLCELLSGLVRQVESARLSLPRSPGSTAALVEHVGPAELNTLFEGEFRFLRPETEKLLRGTDLGRHAHSVSTEQDAVLRQVLDRVTERAVARRRDPGLSPATVLIDLDFCAMVPHERVLAAAQQVAGVRAGAPNGIVELASPESLPILPCYAAAGWEHFLELTGLRRRYPEVDWAEVHLDFYYACFLPWERLRSDSLTPGLVRFVRAVERNGGAVVFNTARRDRTRAHTRHVLDSGGLLTQRVLTTPDSHQRSAPELKVENLGKLTDPYVVAVFDDLTDNREALAVEAPDAIQIAVELPGFTSDRARAERPRDGAAVVAGFEMLPRPVEPAGEPPVPALSHVRIVDRLPLADLSNHPIAAEHGVRLTEADALALIEQLMSVADREAEAAVAHAERNLHRQLRAVDDEAMRTVTRLHHMLTRRQFCRGPSSSYPLEIAVRDMLGSVSAGEPITMVLPGLPIKQCRNRLKAVGPLPDLAELGFLIRLRELWQAMRRIHEPGIRVHILTDGLHFQRNPPALVHAYSQHIRRYVHMIGMAEVIDVSDMDEVAARRLGPRILEQRDSIEAGYRDRLWDAFAGLDIATDPVGTVELIVARDPSRGWHRKSADDTLSLLDVRSVITSMLNMVATEAPAGVDRQQWSVAVLSDIYNVTDQGASSELLAGRRDVLRQTLDAAVHYVAAASADRALGYERMFSSRVRLTVNTPPPGRCGFAGLGGSELLPWQGTAAVDHHGMLATDFAISLTDRGFLPVFAPMLGARQPWFMVPTPVVHVRDRAHGAQLDSSFAAGIRLRRR</sequence>
<accession>A0A3A4L6P6</accession>
<evidence type="ECO:0000313" key="2">
    <source>
        <dbReference type="Proteomes" id="UP000266677"/>
    </source>
</evidence>
<dbReference type="EMBL" id="QZFU01000013">
    <property type="protein sequence ID" value="RJO78446.1"/>
    <property type="molecule type" value="Genomic_DNA"/>
</dbReference>
<dbReference type="PANTHER" id="PTHR37285">
    <property type="entry name" value="SPORE WALL MATURATION PROTEIN DIT1"/>
    <property type="match status" value="1"/>
</dbReference>
<gene>
    <name evidence="1" type="ORF">D5S18_06065</name>
</gene>
<dbReference type="AlphaFoldDB" id="A0A3A4L6P6"/>
<dbReference type="PANTHER" id="PTHR37285:SF5">
    <property type="entry name" value="SPORE WALL MATURATION PROTEIN DIT1"/>
    <property type="match status" value="1"/>
</dbReference>
<dbReference type="InterPro" id="IPR007817">
    <property type="entry name" value="Isocyanide_synthase_DIT1"/>
</dbReference>
<protein>
    <recommendedName>
        <fullName evidence="3">Pyoverdine/dityrosine biosynthesis protein</fullName>
    </recommendedName>
</protein>
<evidence type="ECO:0000313" key="1">
    <source>
        <dbReference type="EMBL" id="RJO78446.1"/>
    </source>
</evidence>
<keyword evidence="2" id="KW-1185">Reference proteome</keyword>